<proteinExistence type="predicted"/>
<name>A0ACC3SCJ0_9PEZI</name>
<evidence type="ECO:0000313" key="2">
    <source>
        <dbReference type="Proteomes" id="UP001320706"/>
    </source>
</evidence>
<dbReference type="EMBL" id="JAMKPW020000022">
    <property type="protein sequence ID" value="KAK8206789.1"/>
    <property type="molecule type" value="Genomic_DNA"/>
</dbReference>
<gene>
    <name evidence="1" type="ORF">M8818_004623</name>
</gene>
<dbReference type="Proteomes" id="UP001320706">
    <property type="component" value="Unassembled WGS sequence"/>
</dbReference>
<keyword evidence="2" id="KW-1185">Reference proteome</keyword>
<evidence type="ECO:0000313" key="1">
    <source>
        <dbReference type="EMBL" id="KAK8206789.1"/>
    </source>
</evidence>
<comment type="caution">
    <text evidence="1">The sequence shown here is derived from an EMBL/GenBank/DDBJ whole genome shotgun (WGS) entry which is preliminary data.</text>
</comment>
<protein>
    <submittedName>
        <fullName evidence="1">Uncharacterized protein</fullName>
    </submittedName>
</protein>
<organism evidence="1 2">
    <name type="scientific">Zalaria obscura</name>
    <dbReference type="NCBI Taxonomy" id="2024903"/>
    <lineage>
        <taxon>Eukaryota</taxon>
        <taxon>Fungi</taxon>
        <taxon>Dikarya</taxon>
        <taxon>Ascomycota</taxon>
        <taxon>Pezizomycotina</taxon>
        <taxon>Dothideomycetes</taxon>
        <taxon>Dothideomycetidae</taxon>
        <taxon>Dothideales</taxon>
        <taxon>Zalariaceae</taxon>
        <taxon>Zalaria</taxon>
    </lineage>
</organism>
<accession>A0ACC3SCJ0</accession>
<sequence>MQQPDNMQQPCVPTPDAYCEVRVPQGRAITVFFPNAALPLSRSSISSLLLGENNFEGPDPSNESPAADDCIVIQREPVFVCSQLDIDSAPHARRPVSLLSTILLPASMFAGQDSARRQSHKPFKGSTRAPVAFRMLHAWPSRLHSTITYLVPEKTRSRSVLYRVILYPTIVSGYDLVTPCGGIVSLFSESKSHLLGLSDAPISYLGQNSVLVSCRKRLVPRPLSNSLEKEGTRKRSVWICLRCCYSASGTICDPRRWTRTKRARGLIGRLGARIIELPTAKKHSSYNQVSSVCLQPLILMPKKERLAMQLRYRASLASMTKAPQKWITNVRGRSAHG</sequence>
<reference evidence="1" key="1">
    <citation type="submission" date="2024-02" db="EMBL/GenBank/DDBJ databases">
        <title>Metagenome Assembled Genome of Zalaria obscura JY119.</title>
        <authorList>
            <person name="Vighnesh L."/>
            <person name="Jagadeeshwari U."/>
            <person name="Venkata Ramana C."/>
            <person name="Sasikala C."/>
        </authorList>
    </citation>
    <scope>NUCLEOTIDE SEQUENCE</scope>
    <source>
        <strain evidence="1">JY119</strain>
    </source>
</reference>